<name>A0A6V7UI44_MELEN</name>
<proteinExistence type="predicted"/>
<evidence type="ECO:0000313" key="2">
    <source>
        <dbReference type="Proteomes" id="UP000580250"/>
    </source>
</evidence>
<accession>A0A6V7UI44</accession>
<sequence>MERRKMIWIWLQWKINFGEVDLQFRIGVLKRGKGFFKMGKTG</sequence>
<comment type="caution">
    <text evidence="1">The sequence shown here is derived from an EMBL/GenBank/DDBJ whole genome shotgun (WGS) entry which is preliminary data.</text>
</comment>
<dbReference type="Proteomes" id="UP000580250">
    <property type="component" value="Unassembled WGS sequence"/>
</dbReference>
<organism evidence="1 2">
    <name type="scientific">Meloidogyne enterolobii</name>
    <name type="common">Root-knot nematode worm</name>
    <name type="synonym">Meloidogyne mayaguensis</name>
    <dbReference type="NCBI Taxonomy" id="390850"/>
    <lineage>
        <taxon>Eukaryota</taxon>
        <taxon>Metazoa</taxon>
        <taxon>Ecdysozoa</taxon>
        <taxon>Nematoda</taxon>
        <taxon>Chromadorea</taxon>
        <taxon>Rhabditida</taxon>
        <taxon>Tylenchina</taxon>
        <taxon>Tylenchomorpha</taxon>
        <taxon>Tylenchoidea</taxon>
        <taxon>Meloidogynidae</taxon>
        <taxon>Meloidogyninae</taxon>
        <taxon>Meloidogyne</taxon>
    </lineage>
</organism>
<dbReference type="AlphaFoldDB" id="A0A6V7UI44"/>
<dbReference type="EMBL" id="CAJEWN010000072">
    <property type="protein sequence ID" value="CAD2158781.1"/>
    <property type="molecule type" value="Genomic_DNA"/>
</dbReference>
<gene>
    <name evidence="1" type="ORF">MENT_LOCUS13338</name>
</gene>
<evidence type="ECO:0000313" key="1">
    <source>
        <dbReference type="EMBL" id="CAD2158781.1"/>
    </source>
</evidence>
<reference evidence="1 2" key="1">
    <citation type="submission" date="2020-08" db="EMBL/GenBank/DDBJ databases">
        <authorList>
            <person name="Koutsovoulos G."/>
            <person name="Danchin GJ E."/>
        </authorList>
    </citation>
    <scope>NUCLEOTIDE SEQUENCE [LARGE SCALE GENOMIC DNA]</scope>
</reference>
<protein>
    <submittedName>
        <fullName evidence="1">Uncharacterized protein</fullName>
    </submittedName>
</protein>